<evidence type="ECO:0000256" key="2">
    <source>
        <dbReference type="ARBA" id="ARBA00022857"/>
    </source>
</evidence>
<feature type="compositionally biased region" description="Polar residues" evidence="4">
    <location>
        <begin position="34"/>
        <end position="45"/>
    </location>
</feature>
<dbReference type="Proteomes" id="UP000275385">
    <property type="component" value="Unassembled WGS sequence"/>
</dbReference>
<dbReference type="AlphaFoldDB" id="A0A420YC62"/>
<dbReference type="InterPro" id="IPR013752">
    <property type="entry name" value="KPA_reductase"/>
</dbReference>
<feature type="region of interest" description="Disordered" evidence="4">
    <location>
        <begin position="153"/>
        <end position="173"/>
    </location>
</feature>
<feature type="compositionally biased region" description="Basic and acidic residues" evidence="4">
    <location>
        <begin position="54"/>
        <end position="63"/>
    </location>
</feature>
<dbReference type="Gene3D" id="1.10.1040.10">
    <property type="entry name" value="N-(1-d-carboxylethyl)-l-norvaline Dehydrogenase, domain 2"/>
    <property type="match status" value="1"/>
</dbReference>
<dbReference type="SUPFAM" id="SSF48179">
    <property type="entry name" value="6-phosphogluconate dehydrogenase C-terminal domain-like"/>
    <property type="match status" value="1"/>
</dbReference>
<dbReference type="Gene3D" id="3.40.50.720">
    <property type="entry name" value="NAD(P)-binding Rossmann-like Domain"/>
    <property type="match status" value="1"/>
</dbReference>
<proteinExistence type="inferred from homology"/>
<dbReference type="Pfam" id="PF08546">
    <property type="entry name" value="ApbA_C"/>
    <property type="match status" value="1"/>
</dbReference>
<evidence type="ECO:0000313" key="7">
    <source>
        <dbReference type="EMBL" id="RKU45491.1"/>
    </source>
</evidence>
<dbReference type="OrthoDB" id="73846at2759"/>
<comment type="caution">
    <text evidence="7">The sequence shown here is derived from an EMBL/GenBank/DDBJ whole genome shotgun (WGS) entry which is preliminary data.</text>
</comment>
<feature type="region of interest" description="Disordered" evidence="4">
    <location>
        <begin position="1"/>
        <end position="79"/>
    </location>
</feature>
<evidence type="ECO:0000313" key="8">
    <source>
        <dbReference type="Proteomes" id="UP000275385"/>
    </source>
</evidence>
<feature type="domain" description="Ketopantoate reductase N-terminal" evidence="5">
    <location>
        <begin position="89"/>
        <end position="240"/>
    </location>
</feature>
<dbReference type="PANTHER" id="PTHR43765:SF2">
    <property type="entry name" value="2-DEHYDROPANTOATE 2-REDUCTASE"/>
    <property type="match status" value="1"/>
</dbReference>
<evidence type="ECO:0000256" key="3">
    <source>
        <dbReference type="ARBA" id="ARBA00023002"/>
    </source>
</evidence>
<comment type="similarity">
    <text evidence="1">Belongs to the ketopantoate reductase family.</text>
</comment>
<evidence type="ECO:0000256" key="1">
    <source>
        <dbReference type="ARBA" id="ARBA00007870"/>
    </source>
</evidence>
<keyword evidence="3" id="KW-0560">Oxidoreductase</keyword>
<sequence length="473" mass="52890">MSSEAAAAPMGLPGSFEDSDQPTRLESEEKSATGLRTPSSFSTYPRPQPRRPHTFLETERDPLIRSSFPGPRLNDPEVDREPLHLSDQVHILGSDIQGRYVTHALASCLALPPVHFFMHRRDMVSLWHKGGRNLLLRNGDEEIAATRAYAEYVNRNPSERPTGRGEKRPKDRGPISHLIVTIPAASAVRSIYTILPRITSETVVCFLQNGLGVAEAVNEAFFPNPADRPLYVLGHMTHTLAPKLGEPFTVSEVSQGKLMLTALGHNLGHSPIRYHPPIERNDRIAHFINLMATAPRLQAGGYSLEDMMIKKLKRLIVTSVLEPLTVVLNCNFETLFKNTYANSMIDQLLGEILAVVARLPELRGSTEIQSMIRRGDFRNHVYKRLVFFKNSNSRMQVQTMRGHQTDIDFLNGYFVIRGREVGVRCPVNESVITMVKARHSAELARIQDSVSIEGEDLPAFPAMKNGSPRRGLL</sequence>
<feature type="compositionally biased region" description="Basic and acidic residues" evidence="4">
    <location>
        <begin position="21"/>
        <end position="31"/>
    </location>
</feature>
<dbReference type="PANTHER" id="PTHR43765">
    <property type="entry name" value="2-DEHYDROPANTOATE 2-REDUCTASE-RELATED"/>
    <property type="match status" value="1"/>
</dbReference>
<feature type="compositionally biased region" description="Basic and acidic residues" evidence="4">
    <location>
        <begin position="157"/>
        <end position="173"/>
    </location>
</feature>
<feature type="domain" description="Ketopantoate reductase C-terminal" evidence="6">
    <location>
        <begin position="306"/>
        <end position="438"/>
    </location>
</feature>
<evidence type="ECO:0000259" key="5">
    <source>
        <dbReference type="Pfam" id="PF02558"/>
    </source>
</evidence>
<dbReference type="GO" id="GO:0008677">
    <property type="term" value="F:2-dehydropantoate 2-reductase activity"/>
    <property type="evidence" value="ECO:0007669"/>
    <property type="project" value="TreeGrafter"/>
</dbReference>
<dbReference type="InterPro" id="IPR013332">
    <property type="entry name" value="KPR_N"/>
</dbReference>
<accession>A0A420YC62</accession>
<keyword evidence="2" id="KW-0521">NADP</keyword>
<evidence type="ECO:0008006" key="9">
    <source>
        <dbReference type="Google" id="ProtNLM"/>
    </source>
</evidence>
<name>A0A420YC62_9PEZI</name>
<dbReference type="GO" id="GO:0005739">
    <property type="term" value="C:mitochondrion"/>
    <property type="evidence" value="ECO:0007669"/>
    <property type="project" value="TreeGrafter"/>
</dbReference>
<reference evidence="7 8" key="1">
    <citation type="submission" date="2018-08" db="EMBL/GenBank/DDBJ databases">
        <title>Draft genome of the lignicolous fungus Coniochaeta pulveracea.</title>
        <authorList>
            <person name="Borstlap C.J."/>
            <person name="De Witt R.N."/>
            <person name="Botha A."/>
            <person name="Volschenk H."/>
        </authorList>
    </citation>
    <scope>NUCLEOTIDE SEQUENCE [LARGE SCALE GENOMIC DNA]</scope>
    <source>
        <strain evidence="7 8">CAB683</strain>
    </source>
</reference>
<protein>
    <recommendedName>
        <fullName evidence="9">2-dehydropantoate 2-reductase</fullName>
    </recommendedName>
</protein>
<gene>
    <name evidence="7" type="ORF">DL546_000069</name>
</gene>
<dbReference type="Pfam" id="PF02558">
    <property type="entry name" value="ApbA"/>
    <property type="match status" value="1"/>
</dbReference>
<evidence type="ECO:0000259" key="6">
    <source>
        <dbReference type="Pfam" id="PF08546"/>
    </source>
</evidence>
<dbReference type="EMBL" id="QVQW01000020">
    <property type="protein sequence ID" value="RKU45491.1"/>
    <property type="molecule type" value="Genomic_DNA"/>
</dbReference>
<dbReference type="InterPro" id="IPR008927">
    <property type="entry name" value="6-PGluconate_DH-like_C_sf"/>
</dbReference>
<organism evidence="7 8">
    <name type="scientific">Coniochaeta pulveracea</name>
    <dbReference type="NCBI Taxonomy" id="177199"/>
    <lineage>
        <taxon>Eukaryota</taxon>
        <taxon>Fungi</taxon>
        <taxon>Dikarya</taxon>
        <taxon>Ascomycota</taxon>
        <taxon>Pezizomycotina</taxon>
        <taxon>Sordariomycetes</taxon>
        <taxon>Sordariomycetidae</taxon>
        <taxon>Coniochaetales</taxon>
        <taxon>Coniochaetaceae</taxon>
        <taxon>Coniochaeta</taxon>
    </lineage>
</organism>
<dbReference type="InterPro" id="IPR050838">
    <property type="entry name" value="Ketopantoate_reductase"/>
</dbReference>
<dbReference type="STRING" id="177199.A0A420YC62"/>
<keyword evidence="8" id="KW-1185">Reference proteome</keyword>
<evidence type="ECO:0000256" key="4">
    <source>
        <dbReference type="SAM" id="MobiDB-lite"/>
    </source>
</evidence>
<dbReference type="InterPro" id="IPR013328">
    <property type="entry name" value="6PGD_dom2"/>
</dbReference>
<dbReference type="GO" id="GO:0050661">
    <property type="term" value="F:NADP binding"/>
    <property type="evidence" value="ECO:0007669"/>
    <property type="project" value="TreeGrafter"/>
</dbReference>